<evidence type="ECO:0000313" key="2">
    <source>
        <dbReference type="WBParaSite" id="jg13429"/>
    </source>
</evidence>
<sequence>MPTNIHNLPNNNNFNQNLINNHNNFNNNNGMDLLDCGGCGGSNCPGCGLNGNSPNGCGGGPANGGNGCGGAQMNGNGGGCHPADNGCMMFGNCPPCGGGPGRKRRQAVFASGRFLRTPEMRSNETSEGMKKSESTGQKMLVLRNNLELVLRQDKQKQSGSMPSLNFK</sequence>
<accession>A0A915CXW6</accession>
<proteinExistence type="predicted"/>
<dbReference type="Proteomes" id="UP000887574">
    <property type="component" value="Unplaced"/>
</dbReference>
<protein>
    <submittedName>
        <fullName evidence="2">Uncharacterized protein</fullName>
    </submittedName>
</protein>
<reference evidence="2" key="1">
    <citation type="submission" date="2022-11" db="UniProtKB">
        <authorList>
            <consortium name="WormBaseParasite"/>
        </authorList>
    </citation>
    <scope>IDENTIFICATION</scope>
</reference>
<dbReference type="AlphaFoldDB" id="A0A915CXW6"/>
<dbReference type="WBParaSite" id="jg13429">
    <property type="protein sequence ID" value="jg13429"/>
    <property type="gene ID" value="jg13429"/>
</dbReference>
<evidence type="ECO:0000313" key="1">
    <source>
        <dbReference type="Proteomes" id="UP000887574"/>
    </source>
</evidence>
<organism evidence="1 2">
    <name type="scientific">Ditylenchus dipsaci</name>
    <dbReference type="NCBI Taxonomy" id="166011"/>
    <lineage>
        <taxon>Eukaryota</taxon>
        <taxon>Metazoa</taxon>
        <taxon>Ecdysozoa</taxon>
        <taxon>Nematoda</taxon>
        <taxon>Chromadorea</taxon>
        <taxon>Rhabditida</taxon>
        <taxon>Tylenchina</taxon>
        <taxon>Tylenchomorpha</taxon>
        <taxon>Sphaerularioidea</taxon>
        <taxon>Anguinidae</taxon>
        <taxon>Anguininae</taxon>
        <taxon>Ditylenchus</taxon>
    </lineage>
</organism>
<keyword evidence="1" id="KW-1185">Reference proteome</keyword>
<name>A0A915CXW6_9BILA</name>